<dbReference type="EMBL" id="POTY01000036">
    <property type="protein sequence ID" value="PZG20870.1"/>
    <property type="molecule type" value="Genomic_DNA"/>
</dbReference>
<name>A0A2W2F5H1_9ACTN</name>
<gene>
    <name evidence="1" type="ORF">C1I95_08525</name>
</gene>
<sequence>MFETPWTAHIRYSPKYGRSSSTKEMWALELASLNSLNAGVESVGGRERERFTIAAGELVIFDCTEPSDARWAALLGPWHFAHALFYEPQWRTSDIVETFSRLQWTDTPEGMTAQPGKAHALERSVYLNEVPGVGTLFVESKKVASRQVPQWKGYSAEAGEIWRLAKPPTGELEPLLYVTESAVATLSPWSRTTSAQSLDTAFDFLKSIKRIDWAA</sequence>
<reference evidence="1 2" key="1">
    <citation type="submission" date="2018-01" db="EMBL/GenBank/DDBJ databases">
        <title>Draft genome sequence of Jishengella sp. NA12.</title>
        <authorList>
            <person name="Sahin N."/>
            <person name="Ay H."/>
            <person name="Saygin H."/>
        </authorList>
    </citation>
    <scope>NUCLEOTIDE SEQUENCE [LARGE SCALE GENOMIC DNA]</scope>
    <source>
        <strain evidence="1 2">NA12</strain>
    </source>
</reference>
<protein>
    <submittedName>
        <fullName evidence="1">Uncharacterized protein</fullName>
    </submittedName>
</protein>
<proteinExistence type="predicted"/>
<comment type="caution">
    <text evidence="1">The sequence shown here is derived from an EMBL/GenBank/DDBJ whole genome shotgun (WGS) entry which is preliminary data.</text>
</comment>
<accession>A0A2W2F5H1</accession>
<keyword evidence="2" id="KW-1185">Reference proteome</keyword>
<evidence type="ECO:0000313" key="1">
    <source>
        <dbReference type="EMBL" id="PZG20870.1"/>
    </source>
</evidence>
<dbReference type="Proteomes" id="UP000248924">
    <property type="component" value="Unassembled WGS sequence"/>
</dbReference>
<organism evidence="1 2">
    <name type="scientific">Micromonospora craterilacus</name>
    <dbReference type="NCBI Taxonomy" id="1655439"/>
    <lineage>
        <taxon>Bacteria</taxon>
        <taxon>Bacillati</taxon>
        <taxon>Actinomycetota</taxon>
        <taxon>Actinomycetes</taxon>
        <taxon>Micromonosporales</taxon>
        <taxon>Micromonosporaceae</taxon>
        <taxon>Micromonospora</taxon>
    </lineage>
</organism>
<dbReference type="AlphaFoldDB" id="A0A2W2F5H1"/>
<evidence type="ECO:0000313" key="2">
    <source>
        <dbReference type="Proteomes" id="UP000248924"/>
    </source>
</evidence>